<proteinExistence type="predicted"/>
<keyword evidence="3" id="KW-1185">Reference proteome</keyword>
<protein>
    <recommendedName>
        <fullName evidence="4">ABC transporter permease</fullName>
    </recommendedName>
</protein>
<reference evidence="3" key="1">
    <citation type="journal article" date="2019" name="Int. J. Syst. Evol. Microbiol.">
        <title>The Global Catalogue of Microorganisms (GCM) 10K type strain sequencing project: providing services to taxonomists for standard genome sequencing and annotation.</title>
        <authorList>
            <consortium name="The Broad Institute Genomics Platform"/>
            <consortium name="The Broad Institute Genome Sequencing Center for Infectious Disease"/>
            <person name="Wu L."/>
            <person name="Ma J."/>
        </authorList>
    </citation>
    <scope>NUCLEOTIDE SEQUENCE [LARGE SCALE GENOMIC DNA]</scope>
    <source>
        <strain evidence="3">CGMCC 4.7367</strain>
    </source>
</reference>
<name>A0ABQ3MSR3_9PSEU</name>
<evidence type="ECO:0000313" key="3">
    <source>
        <dbReference type="Proteomes" id="UP000605568"/>
    </source>
</evidence>
<evidence type="ECO:0000256" key="1">
    <source>
        <dbReference type="SAM" id="Phobius"/>
    </source>
</evidence>
<dbReference type="Proteomes" id="UP000605568">
    <property type="component" value="Unassembled WGS sequence"/>
</dbReference>
<organism evidence="2 3">
    <name type="scientific">Lentzea cavernae</name>
    <dbReference type="NCBI Taxonomy" id="2020703"/>
    <lineage>
        <taxon>Bacteria</taxon>
        <taxon>Bacillati</taxon>
        <taxon>Actinomycetota</taxon>
        <taxon>Actinomycetes</taxon>
        <taxon>Pseudonocardiales</taxon>
        <taxon>Pseudonocardiaceae</taxon>
        <taxon>Lentzea</taxon>
    </lineage>
</organism>
<gene>
    <name evidence="2" type="ORF">GCM10017774_77110</name>
</gene>
<dbReference type="RefSeq" id="WP_191304351.1">
    <property type="nucleotide sequence ID" value="NZ_BNAR01000018.1"/>
</dbReference>
<feature type="transmembrane region" description="Helical" evidence="1">
    <location>
        <begin position="21"/>
        <end position="42"/>
    </location>
</feature>
<evidence type="ECO:0008006" key="4">
    <source>
        <dbReference type="Google" id="ProtNLM"/>
    </source>
</evidence>
<keyword evidence="1" id="KW-0812">Transmembrane</keyword>
<keyword evidence="1" id="KW-0472">Membrane</keyword>
<evidence type="ECO:0000313" key="2">
    <source>
        <dbReference type="EMBL" id="GHH57506.1"/>
    </source>
</evidence>
<comment type="caution">
    <text evidence="2">The sequence shown here is derived from an EMBL/GenBank/DDBJ whole genome shotgun (WGS) entry which is preliminary data.</text>
</comment>
<dbReference type="EMBL" id="BNAR01000018">
    <property type="protein sequence ID" value="GHH57506.1"/>
    <property type="molecule type" value="Genomic_DNA"/>
</dbReference>
<sequence>MKHHTIRPHSVPILASTNPRIGWGVILGFAAAALLLALMAIASGTFAPFFTTAVLAGVR</sequence>
<keyword evidence="1" id="KW-1133">Transmembrane helix</keyword>
<accession>A0ABQ3MSR3</accession>